<dbReference type="RefSeq" id="WP_093006944.1">
    <property type="nucleotide sequence ID" value="NZ_FNZZ01000005.1"/>
</dbReference>
<keyword evidence="3" id="KW-1185">Reference proteome</keyword>
<accession>A0A1H7SUV2</accession>
<sequence>MAKTALVVGASGIIGSATAALLVREGWSVHGLARRPVEQDGVAPVAADLQDAEATRAALADFNPDAIFITTWLRQNSEAENIRVNAGMVRNLLNGLPKPAGPRHVALVTGLKHYLGPFEAYGKGTLPQTPFREEQGRLDIENFYYAQEDELFAAAQRDGFSWSVHRPHTVIGKAVGNAMNMGTTLAVYATICRETGRPFTFPGSAAQWNGLTDMTDARQLARQLLWATETEAAHDQAFNIVNGDVFRWSWMWGRIADWFGIEAVPFDGTVRPLEQQMAEDAGIWREIAAREGLAEPNLDRLASPWHTDADLGRPIEVVTDMGKSRRLGFTAYQATNDAFFDLFADLRAERLIP</sequence>
<dbReference type="Gene3D" id="3.40.50.720">
    <property type="entry name" value="NAD(P)-binding Rossmann-like Domain"/>
    <property type="match status" value="1"/>
</dbReference>
<dbReference type="AlphaFoldDB" id="A0A1H7SUV2"/>
<organism evidence="2 3">
    <name type="scientific">Sphingomonas palmae</name>
    <dbReference type="NCBI Taxonomy" id="1855283"/>
    <lineage>
        <taxon>Bacteria</taxon>
        <taxon>Pseudomonadati</taxon>
        <taxon>Pseudomonadota</taxon>
        <taxon>Alphaproteobacteria</taxon>
        <taxon>Sphingomonadales</taxon>
        <taxon>Sphingomonadaceae</taxon>
        <taxon>Sphingomonas</taxon>
    </lineage>
</organism>
<dbReference type="EMBL" id="FNZZ01000005">
    <property type="protein sequence ID" value="SEL76089.1"/>
    <property type="molecule type" value="Genomic_DNA"/>
</dbReference>
<dbReference type="PANTHER" id="PTHR32487:SF0">
    <property type="entry name" value="3-OXO-DELTA(4,5)-STEROID 5-BETA-REDUCTASE"/>
    <property type="match status" value="1"/>
</dbReference>
<name>A0A1H7SUV2_9SPHN</name>
<proteinExistence type="predicted"/>
<dbReference type="InterPro" id="IPR001509">
    <property type="entry name" value="Epimerase_deHydtase"/>
</dbReference>
<reference evidence="3" key="1">
    <citation type="submission" date="2016-10" db="EMBL/GenBank/DDBJ databases">
        <authorList>
            <person name="Varghese N."/>
            <person name="Submissions S."/>
        </authorList>
    </citation>
    <scope>NUCLEOTIDE SEQUENCE [LARGE SCALE GENOMIC DNA]</scope>
    <source>
        <strain evidence="3">JS21-1</strain>
    </source>
</reference>
<dbReference type="InterPro" id="IPR036291">
    <property type="entry name" value="NAD(P)-bd_dom_sf"/>
</dbReference>
<dbReference type="SUPFAM" id="SSF51735">
    <property type="entry name" value="NAD(P)-binding Rossmann-fold domains"/>
    <property type="match status" value="1"/>
</dbReference>
<gene>
    <name evidence="2" type="ORF">SAMN05216382_2565</name>
</gene>
<evidence type="ECO:0000313" key="2">
    <source>
        <dbReference type="EMBL" id="SEL76089.1"/>
    </source>
</evidence>
<evidence type="ECO:0000259" key="1">
    <source>
        <dbReference type="Pfam" id="PF01370"/>
    </source>
</evidence>
<dbReference type="CDD" id="cd08948">
    <property type="entry name" value="5beta-POR_like_SDR_a"/>
    <property type="match status" value="1"/>
</dbReference>
<dbReference type="Proteomes" id="UP000199214">
    <property type="component" value="Unassembled WGS sequence"/>
</dbReference>
<dbReference type="OrthoDB" id="4392084at2"/>
<dbReference type="Pfam" id="PF01370">
    <property type="entry name" value="Epimerase"/>
    <property type="match status" value="1"/>
</dbReference>
<dbReference type="PANTHER" id="PTHR32487">
    <property type="entry name" value="3-OXO-DELTA(4,5)-STEROID 5-BETA-REDUCTASE"/>
    <property type="match status" value="1"/>
</dbReference>
<dbReference type="STRING" id="1855283.SAMN05216382_2565"/>
<feature type="domain" description="NAD-dependent epimerase/dehydratase" evidence="1">
    <location>
        <begin position="5"/>
        <end position="240"/>
    </location>
</feature>
<evidence type="ECO:0000313" key="3">
    <source>
        <dbReference type="Proteomes" id="UP000199214"/>
    </source>
</evidence>
<protein>
    <submittedName>
        <fullName evidence="2">Nucleoside-diphosphate-sugar epimerase</fullName>
    </submittedName>
</protein>
<dbReference type="InterPro" id="IPR055222">
    <property type="entry name" value="PRISE-like_Rossmann-fold"/>
</dbReference>